<feature type="compositionally biased region" description="Basic and acidic residues" evidence="5">
    <location>
        <begin position="1231"/>
        <end position="1244"/>
    </location>
</feature>
<evidence type="ECO:0000256" key="5">
    <source>
        <dbReference type="SAM" id="MobiDB-lite"/>
    </source>
</evidence>
<feature type="region of interest" description="Disordered" evidence="5">
    <location>
        <begin position="1605"/>
        <end position="1716"/>
    </location>
</feature>
<feature type="non-terminal residue" evidence="9">
    <location>
        <position position="2545"/>
    </location>
</feature>
<keyword evidence="1" id="KW-0479">Metal-binding</keyword>
<gene>
    <name evidence="9" type="ORF">C1SCF055_LOCUS20164</name>
</gene>
<reference evidence="9" key="1">
    <citation type="submission" date="2022-10" db="EMBL/GenBank/DDBJ databases">
        <authorList>
            <person name="Chen Y."/>
            <person name="Dougan E. K."/>
            <person name="Chan C."/>
            <person name="Rhodes N."/>
            <person name="Thang M."/>
        </authorList>
    </citation>
    <scope>NUCLEOTIDE SEQUENCE</scope>
</reference>
<feature type="compositionally biased region" description="Basic and acidic residues" evidence="5">
    <location>
        <begin position="1644"/>
        <end position="1658"/>
    </location>
</feature>
<dbReference type="Pfam" id="PF00098">
    <property type="entry name" value="zf-CCHC"/>
    <property type="match status" value="1"/>
</dbReference>
<evidence type="ECO:0000313" key="10">
    <source>
        <dbReference type="EMBL" id="CAL1146783.1"/>
    </source>
</evidence>
<dbReference type="InterPro" id="IPR013103">
    <property type="entry name" value="RVT_2"/>
</dbReference>
<dbReference type="InterPro" id="IPR001878">
    <property type="entry name" value="Znf_CCHC"/>
</dbReference>
<feature type="domain" description="CCHC-type" evidence="6">
    <location>
        <begin position="383"/>
        <end position="399"/>
    </location>
</feature>
<feature type="compositionally biased region" description="Low complexity" evidence="5">
    <location>
        <begin position="409"/>
        <end position="421"/>
    </location>
</feature>
<proteinExistence type="predicted"/>
<feature type="compositionally biased region" description="Low complexity" evidence="5">
    <location>
        <begin position="627"/>
        <end position="643"/>
    </location>
</feature>
<dbReference type="Pfam" id="PF07727">
    <property type="entry name" value="RVT_2"/>
    <property type="match status" value="1"/>
</dbReference>
<dbReference type="GO" id="GO:0003676">
    <property type="term" value="F:nucleic acid binding"/>
    <property type="evidence" value="ECO:0007669"/>
    <property type="project" value="InterPro"/>
</dbReference>
<comment type="caution">
    <text evidence="9">The sequence shown here is derived from an EMBL/GenBank/DDBJ whole genome shotgun (WGS) entry which is preliminary data.</text>
</comment>
<reference evidence="10" key="2">
    <citation type="submission" date="2024-04" db="EMBL/GenBank/DDBJ databases">
        <authorList>
            <person name="Chen Y."/>
            <person name="Shah S."/>
            <person name="Dougan E. K."/>
            <person name="Thang M."/>
            <person name="Chan C."/>
        </authorList>
    </citation>
    <scope>NUCLEOTIDE SEQUENCE [LARGE SCALE GENOMIC DNA]</scope>
</reference>
<evidence type="ECO:0000256" key="3">
    <source>
        <dbReference type="ARBA" id="ARBA00022833"/>
    </source>
</evidence>
<feature type="compositionally biased region" description="Polar residues" evidence="5">
    <location>
        <begin position="24"/>
        <end position="33"/>
    </location>
</feature>
<feature type="region of interest" description="Disordered" evidence="5">
    <location>
        <begin position="337"/>
        <end position="357"/>
    </location>
</feature>
<accession>A0A9P1FYK1</accession>
<dbReference type="Pfam" id="PF06839">
    <property type="entry name" value="Zn_ribbon_GRF"/>
    <property type="match status" value="1"/>
</dbReference>
<dbReference type="InterPro" id="IPR001584">
    <property type="entry name" value="Integrase_cat-core"/>
</dbReference>
<dbReference type="PROSITE" id="PS50158">
    <property type="entry name" value="ZF_CCHC"/>
    <property type="match status" value="1"/>
</dbReference>
<evidence type="ECO:0000259" key="6">
    <source>
        <dbReference type="PROSITE" id="PS50158"/>
    </source>
</evidence>
<dbReference type="SMART" id="SM00343">
    <property type="entry name" value="ZnF_C2HC"/>
    <property type="match status" value="1"/>
</dbReference>
<dbReference type="OrthoDB" id="426808at2759"/>
<feature type="region of interest" description="Disordered" evidence="5">
    <location>
        <begin position="589"/>
        <end position="643"/>
    </location>
</feature>
<feature type="region of interest" description="Disordered" evidence="5">
    <location>
        <begin position="400"/>
        <end position="421"/>
    </location>
</feature>
<feature type="compositionally biased region" description="Polar residues" evidence="5">
    <location>
        <begin position="611"/>
        <end position="626"/>
    </location>
</feature>
<dbReference type="EMBL" id="CAMXCT020001828">
    <property type="protein sequence ID" value="CAL1146783.1"/>
    <property type="molecule type" value="Genomic_DNA"/>
</dbReference>
<dbReference type="GO" id="GO:0008270">
    <property type="term" value="F:zinc ion binding"/>
    <property type="evidence" value="ECO:0007669"/>
    <property type="project" value="UniProtKB-KW"/>
</dbReference>
<dbReference type="SUPFAM" id="SSF53098">
    <property type="entry name" value="Ribonuclease H-like"/>
    <property type="match status" value="1"/>
</dbReference>
<organism evidence="9">
    <name type="scientific">Cladocopium goreaui</name>
    <dbReference type="NCBI Taxonomy" id="2562237"/>
    <lineage>
        <taxon>Eukaryota</taxon>
        <taxon>Sar</taxon>
        <taxon>Alveolata</taxon>
        <taxon>Dinophyceae</taxon>
        <taxon>Suessiales</taxon>
        <taxon>Symbiodiniaceae</taxon>
        <taxon>Cladocopium</taxon>
    </lineage>
</organism>
<protein>
    <recommendedName>
        <fullName evidence="11">Copia protein</fullName>
    </recommendedName>
</protein>
<dbReference type="InterPro" id="IPR036875">
    <property type="entry name" value="Znf_CCHC_sf"/>
</dbReference>
<dbReference type="Gene3D" id="3.30.420.10">
    <property type="entry name" value="Ribonuclease H-like superfamily/Ribonuclease H"/>
    <property type="match status" value="1"/>
</dbReference>
<evidence type="ECO:0000313" key="9">
    <source>
        <dbReference type="EMBL" id="CAI3993408.1"/>
    </source>
</evidence>
<dbReference type="PROSITE" id="PS50994">
    <property type="entry name" value="INTEGRASE"/>
    <property type="match status" value="1"/>
</dbReference>
<name>A0A9P1FYK1_9DINO</name>
<dbReference type="EMBL" id="CAMXCT010001828">
    <property type="protein sequence ID" value="CAI3993408.1"/>
    <property type="molecule type" value="Genomic_DNA"/>
</dbReference>
<feature type="domain" description="GRF-type" evidence="8">
    <location>
        <begin position="653"/>
        <end position="692"/>
    </location>
</feature>
<dbReference type="InterPro" id="IPR036397">
    <property type="entry name" value="RNaseH_sf"/>
</dbReference>
<evidence type="ECO:0000259" key="8">
    <source>
        <dbReference type="PROSITE" id="PS51999"/>
    </source>
</evidence>
<feature type="region of interest" description="Disordered" evidence="5">
    <location>
        <begin position="16"/>
        <end position="35"/>
    </location>
</feature>
<evidence type="ECO:0000256" key="2">
    <source>
        <dbReference type="ARBA" id="ARBA00022771"/>
    </source>
</evidence>
<feature type="compositionally biased region" description="Acidic residues" evidence="5">
    <location>
        <begin position="1209"/>
        <end position="1219"/>
    </location>
</feature>
<dbReference type="GO" id="GO:0015074">
    <property type="term" value="P:DNA integration"/>
    <property type="evidence" value="ECO:0007669"/>
    <property type="project" value="InterPro"/>
</dbReference>
<evidence type="ECO:0000259" key="7">
    <source>
        <dbReference type="PROSITE" id="PS50994"/>
    </source>
</evidence>
<sequence>AAAVLYGTSFIAPTSGPSGHLRASTASTSSGNPSRVEAAHSQTASLAIAGTAVAALTAGGRKALGNVKPTRVNLTAFENELGVQVPVAGWAQIAAYFGFVEFSGGFDDYKSGTPGTFCCVTVSTIGRLPAAQAQGALTSKKRCVQLQMRFRWKRSRAKPEWKPFWTSSGSTTSLTLESTMPRAFEKAIYGESRRSKESLQDYIIRMDKSFKELKDEGVDLPPVVKGYVMFRQATLQATQEDQVTTWTSGNFDRSEVVKALRKLEKVQKERNGQKHYILEDDEALKSDEGASWELYEGDEEIENFVYVGEGDLDQVFEEEDLHEALATYQQVRKALRDQRTSRGWNPPSKGSGKIGFGSGGKGGLRFNGKGSRVHIESLKMRTRCAKCGAVGHWARECTNPPDEYARNRASSSGPAKGSASSMAGRCLTMWSRLEQINQDMQASTARPIDELVTFRARVFGRWKKLLEPLMRMVRSSIAHTTAPVPRHEEEVLPDGGLCCGYVPPSAMAETPPLWLSSRVHTNKQEEYAEMIKHGVPQAPRKAASPPTVSAAACVHPTEQLSGSGNQHQREVWCKLCHARWKIETVMNSVMPKRAPKKPDAAMAAATPKSPFPQSIRTSLSSATPLKSSMSPSPSTPPSSATAASTQGSMAVVCHCTKPARRFTVKKPGPTQGRHFFRCSAHLCEFFQWDALEVAMLKEVATCEPEVSPEVDRLKEEMAEAARRAEAKEALMIEKEAMMREELRMKEAALNEAQASMGQHAQNLVETTMTHANAKHEEILAAHLQQHKMQIESLQNQLVWMTAIAGEDRVTQVMNNPQQHAESLEKAKELRQAMLQQAQGPEVGRPDANTLRRLQLEEQYEPVGNRRVHGVWWAQKQNSTEWQYHTGIFPTENSLNSQGGRVIACISPEAGFEDEEADQVYGTLCRSSRRRLRKAMDQVVVSELYSEPRVAAEAARQGLTQGTSIDLKTGFDLRSMKDRQRAWRALRKEDPDLIMICPPCGPFSQMQSINYSRMDIGRAIALLGEGVEHLTFAMEVYEWQVRRGKIALFEHPDGSRAWDEHCVQRVLQLPGVIRVRGDQCQFGLQTSPAEALNLKPTGFMVNSAHIAKQLARRCTKDHEHQPLEGGGRTRKAEVYPPKLCRAIIQGLRQEVAQEAARSYVMEIALEETEAFANEGDEEGDEEEDIEDQLDQEVEASGRLPGRMVPSPDAGDSDEEEEEEAPERRQRVPRGVSDSDKRKIKKLHENLGHPSREDFIRALKMARAREEVWRYVKEEFTCDLCERHQKPKLNRPATIPRSYAPGRTVGVDVVYFPGVRPNETIPVLNMTDWGSCYQVLEPLDSTRAEHVWGKFMKSWGRTFGIPEMVVVDQGREFLGDFSRRINQAGAVLKTIGARAPHQQGRTERHGGLAKAMFLRVREQVTPDSREEWEAVVHSVEAAKNRLYNRSGFSPAQRQLGQNIRIPGSLGSDDPFDSTLIRNGAGSEVMKLIQMREAAMEAFIRQTTTDAIKRAEKAKTRIRRDFRPGEVVFVYRKPLQRRSIRAPSDTKRAQWVGPGTVVVCEGPNVWVSMRGEIWKCAKEQVRPASMEEEEAYGMLKEEFEELQEEIKRKSSKRGFKDISRLPGPPDDIGEDDEEDDDDGPPAHRPRRGEDPEGEPPGRDSEPNEEAGEAQRGQSRANGEQGQSSSSTSNTSQEDSSSSSTSQEEPEGERIEERHLDNAVRSVIRNELLDGTTRKEEASASYGPRRAQLERMRFKPYSGFVVVQEGSMEDYEEEEAPQEDCWIFDEDRQSLIRIHAQSRKGKFVPRRGKGCPIDLKHLQSKCKVWQQFEDGRQKVSEKDWRKEDHECTGPRRFWTGFTEFQLKPGVSESRIDWSLIASKSSDEVKDEEIRPEEWPEWRKADAAEWNKVASTQAVRTLTVEESEKVMKELKLQGKQDRVLPSRIVRRWKPAEQPGEAPKRKSRWCIRGDKDPDLMFLDRYAPTATTAVISIALQVGASLGFRCALGDLQNAFMQSDLLHRERGKLYCRQPPGGLPGLDPRQIVEILAGAGAYGLGDAPAHWRRSLKRNLMELGYVQSAMDPCLFKLVVNGKLEGIIIVEVDDLLSLGGKIHYNRMQELQGRLKFGKFKFLDEEPDGASFNGRRLRATSEGGFLIDMEKFASERLEEVKLDKGRAQAKQEPASEEERAQARAVLGALTWAAKEGRPDCAAPASILASTLNKMTIQDIIDLNKTVRDVKLSHKLCIPIQPINIQELQWGVITDASYANTEDGASQGAYGVICYDNELWEKGCGRANLIHWKSSKIQRIVNSTLAAEAQSLSKGLSELAWTVTVFNEMVDPTFELKNWENEIKKRRLHVLTKSNAEERLKKGLCVVDAKSLFDHLVKETIGTTTDRRTAIEMQVIRQSLLETGTQVKWVPHPRMTMDCLTKRHGNSINHWTASSRTGSGGAYQQKALRSVAVYVAKIRPFPADLTLVDAAVAYLWPKQPPKAEAPERISGMLLRQHPMACATMFPALGDDMKYRTVSPISSPRQATWIDHCKSSNAAVVFDSY</sequence>
<feature type="compositionally biased region" description="Basic and acidic residues" evidence="5">
    <location>
        <begin position="1704"/>
        <end position="1714"/>
    </location>
</feature>
<evidence type="ECO:0008006" key="11">
    <source>
        <dbReference type="Google" id="ProtNLM"/>
    </source>
</evidence>
<dbReference type="PROSITE" id="PS51999">
    <property type="entry name" value="ZF_GRF"/>
    <property type="match status" value="1"/>
</dbReference>
<evidence type="ECO:0000256" key="1">
    <source>
        <dbReference type="ARBA" id="ARBA00022723"/>
    </source>
</evidence>
<dbReference type="Gene3D" id="4.10.60.10">
    <property type="entry name" value="Zinc finger, CCHC-type"/>
    <property type="match status" value="1"/>
</dbReference>
<keyword evidence="3" id="KW-0862">Zinc</keyword>
<feature type="compositionally biased region" description="Acidic residues" evidence="5">
    <location>
        <begin position="1624"/>
        <end position="1636"/>
    </location>
</feature>
<feature type="region of interest" description="Disordered" evidence="5">
    <location>
        <begin position="1193"/>
        <end position="1244"/>
    </location>
</feature>
<dbReference type="SUPFAM" id="SSF57756">
    <property type="entry name" value="Retrovirus zinc finger-like domains"/>
    <property type="match status" value="1"/>
</dbReference>
<feature type="compositionally biased region" description="Low complexity" evidence="5">
    <location>
        <begin position="1675"/>
        <end position="1699"/>
    </location>
</feature>
<evidence type="ECO:0000256" key="4">
    <source>
        <dbReference type="PROSITE-ProRule" id="PRU00047"/>
    </source>
</evidence>
<keyword evidence="2 4" id="KW-0863">Zinc-finger</keyword>
<feature type="compositionally biased region" description="Basic and acidic residues" evidence="5">
    <location>
        <begin position="1605"/>
        <end position="1616"/>
    </location>
</feature>
<dbReference type="InterPro" id="IPR012337">
    <property type="entry name" value="RNaseH-like_sf"/>
</dbReference>
<feature type="domain" description="Integrase catalytic" evidence="7">
    <location>
        <begin position="1295"/>
        <end position="1456"/>
    </location>
</feature>
<dbReference type="InterPro" id="IPR010666">
    <property type="entry name" value="Znf_GRF"/>
</dbReference>